<dbReference type="InParanoid" id="A0A0D0D7Q1"/>
<accession>A0A0D0D7Q1</accession>
<proteinExistence type="predicted"/>
<sequence>CKCTPAPVCLINCRLFASSPITPSLTVNLRVLELVKNLFTRLTLNTTAWCETLEYFLDGQGYKLQGKGNLQHWFSNAFHWYSILVISVDDHITQFICAETFEDDVDTQDGCRQRTQPSDYLQSHCPLCFGARDWMNKGTGK</sequence>
<evidence type="ECO:0000313" key="2">
    <source>
        <dbReference type="EMBL" id="KIK84893.1"/>
    </source>
</evidence>
<dbReference type="STRING" id="930991.A0A0D0D7Q1"/>
<feature type="non-terminal residue" evidence="2">
    <location>
        <position position="141"/>
    </location>
</feature>
<dbReference type="EMBL" id="KN825571">
    <property type="protein sequence ID" value="KIK84893.1"/>
    <property type="molecule type" value="Genomic_DNA"/>
</dbReference>
<evidence type="ECO:0000313" key="3">
    <source>
        <dbReference type="Proteomes" id="UP000054538"/>
    </source>
</evidence>
<name>A0A0D0D7Q1_9AGAM</name>
<dbReference type="Proteomes" id="UP000054538">
    <property type="component" value="Unassembled WGS sequence"/>
</dbReference>
<gene>
    <name evidence="2" type="ORF">PAXRUDRAFT_152811</name>
</gene>
<reference evidence="2 3" key="1">
    <citation type="submission" date="2014-04" db="EMBL/GenBank/DDBJ databases">
        <authorList>
            <consortium name="DOE Joint Genome Institute"/>
            <person name="Kuo A."/>
            <person name="Kohler A."/>
            <person name="Jargeat P."/>
            <person name="Nagy L.G."/>
            <person name="Floudas D."/>
            <person name="Copeland A."/>
            <person name="Barry K.W."/>
            <person name="Cichocki N."/>
            <person name="Veneault-Fourrey C."/>
            <person name="LaButti K."/>
            <person name="Lindquist E.A."/>
            <person name="Lipzen A."/>
            <person name="Lundell T."/>
            <person name="Morin E."/>
            <person name="Murat C."/>
            <person name="Sun H."/>
            <person name="Tunlid A."/>
            <person name="Henrissat B."/>
            <person name="Grigoriev I.V."/>
            <person name="Hibbett D.S."/>
            <person name="Martin F."/>
            <person name="Nordberg H.P."/>
            <person name="Cantor M.N."/>
            <person name="Hua S.X."/>
        </authorList>
    </citation>
    <scope>NUCLEOTIDE SEQUENCE [LARGE SCALE GENOMIC DNA]</scope>
    <source>
        <strain evidence="2 3">Ve08.2h10</strain>
    </source>
</reference>
<protein>
    <recommendedName>
        <fullName evidence="1">CxC1-like cysteine cluster associated with KDZ transposases domain-containing protein</fullName>
    </recommendedName>
</protein>
<keyword evidence="3" id="KW-1185">Reference proteome</keyword>
<feature type="domain" description="CxC1-like cysteine cluster associated with KDZ transposases" evidence="1">
    <location>
        <begin position="1"/>
        <end position="59"/>
    </location>
</feature>
<dbReference type="HOGENOM" id="CLU_004552_5_0_1"/>
<dbReference type="AlphaFoldDB" id="A0A0D0D7Q1"/>
<dbReference type="OrthoDB" id="3200967at2759"/>
<dbReference type="Pfam" id="PF18802">
    <property type="entry name" value="CxC1"/>
    <property type="match status" value="1"/>
</dbReference>
<evidence type="ECO:0000259" key="1">
    <source>
        <dbReference type="Pfam" id="PF18802"/>
    </source>
</evidence>
<dbReference type="InterPro" id="IPR041320">
    <property type="entry name" value="CxC1"/>
</dbReference>
<organism evidence="2 3">
    <name type="scientific">Paxillus rubicundulus Ve08.2h10</name>
    <dbReference type="NCBI Taxonomy" id="930991"/>
    <lineage>
        <taxon>Eukaryota</taxon>
        <taxon>Fungi</taxon>
        <taxon>Dikarya</taxon>
        <taxon>Basidiomycota</taxon>
        <taxon>Agaricomycotina</taxon>
        <taxon>Agaricomycetes</taxon>
        <taxon>Agaricomycetidae</taxon>
        <taxon>Boletales</taxon>
        <taxon>Paxilineae</taxon>
        <taxon>Paxillaceae</taxon>
        <taxon>Paxillus</taxon>
    </lineage>
</organism>
<reference evidence="3" key="2">
    <citation type="submission" date="2015-01" db="EMBL/GenBank/DDBJ databases">
        <title>Evolutionary Origins and Diversification of the Mycorrhizal Mutualists.</title>
        <authorList>
            <consortium name="DOE Joint Genome Institute"/>
            <consortium name="Mycorrhizal Genomics Consortium"/>
            <person name="Kohler A."/>
            <person name="Kuo A."/>
            <person name="Nagy L.G."/>
            <person name="Floudas D."/>
            <person name="Copeland A."/>
            <person name="Barry K.W."/>
            <person name="Cichocki N."/>
            <person name="Veneault-Fourrey C."/>
            <person name="LaButti K."/>
            <person name="Lindquist E.A."/>
            <person name="Lipzen A."/>
            <person name="Lundell T."/>
            <person name="Morin E."/>
            <person name="Murat C."/>
            <person name="Riley R."/>
            <person name="Ohm R."/>
            <person name="Sun H."/>
            <person name="Tunlid A."/>
            <person name="Henrissat B."/>
            <person name="Grigoriev I.V."/>
            <person name="Hibbett D.S."/>
            <person name="Martin F."/>
        </authorList>
    </citation>
    <scope>NUCLEOTIDE SEQUENCE [LARGE SCALE GENOMIC DNA]</scope>
    <source>
        <strain evidence="3">Ve08.2h10</strain>
    </source>
</reference>